<proteinExistence type="predicted"/>
<reference evidence="2" key="1">
    <citation type="submission" date="2022-03" db="EMBL/GenBank/DDBJ databases">
        <authorList>
            <person name="Sayadi A."/>
        </authorList>
    </citation>
    <scope>NUCLEOTIDE SEQUENCE</scope>
</reference>
<dbReference type="Proteomes" id="UP001152888">
    <property type="component" value="Unassembled WGS sequence"/>
</dbReference>
<comment type="caution">
    <text evidence="2">The sequence shown here is derived from an EMBL/GenBank/DDBJ whole genome shotgun (WGS) entry which is preliminary data.</text>
</comment>
<dbReference type="OrthoDB" id="6713042at2759"/>
<feature type="chain" id="PRO_5040244319" evidence="1">
    <location>
        <begin position="17"/>
        <end position="89"/>
    </location>
</feature>
<evidence type="ECO:0000313" key="2">
    <source>
        <dbReference type="EMBL" id="CAH1981456.1"/>
    </source>
</evidence>
<keyword evidence="1" id="KW-0732">Signal</keyword>
<dbReference type="EMBL" id="CAKOFQ010006909">
    <property type="protein sequence ID" value="CAH1981456.1"/>
    <property type="molecule type" value="Genomic_DNA"/>
</dbReference>
<evidence type="ECO:0000256" key="1">
    <source>
        <dbReference type="SAM" id="SignalP"/>
    </source>
</evidence>
<accession>A0A9P0PD63</accession>
<sequence>MIVLLVLAVAMQLCAATQRCPPDYCVDKAFHCPSVSCITGSIIVQMVPEACRCCEGCYNRLNEGDNCADIENDYCDEGLKCVDNICKKA</sequence>
<name>A0A9P0PD63_ACAOB</name>
<gene>
    <name evidence="2" type="ORF">ACAOBT_LOCUS14499</name>
</gene>
<evidence type="ECO:0000313" key="3">
    <source>
        <dbReference type="Proteomes" id="UP001152888"/>
    </source>
</evidence>
<feature type="signal peptide" evidence="1">
    <location>
        <begin position="1"/>
        <end position="16"/>
    </location>
</feature>
<dbReference type="AlphaFoldDB" id="A0A9P0PD63"/>
<protein>
    <submittedName>
        <fullName evidence="2">Uncharacterized protein</fullName>
    </submittedName>
</protein>
<organism evidence="2 3">
    <name type="scientific">Acanthoscelides obtectus</name>
    <name type="common">Bean weevil</name>
    <name type="synonym">Bruchus obtectus</name>
    <dbReference type="NCBI Taxonomy" id="200917"/>
    <lineage>
        <taxon>Eukaryota</taxon>
        <taxon>Metazoa</taxon>
        <taxon>Ecdysozoa</taxon>
        <taxon>Arthropoda</taxon>
        <taxon>Hexapoda</taxon>
        <taxon>Insecta</taxon>
        <taxon>Pterygota</taxon>
        <taxon>Neoptera</taxon>
        <taxon>Endopterygota</taxon>
        <taxon>Coleoptera</taxon>
        <taxon>Polyphaga</taxon>
        <taxon>Cucujiformia</taxon>
        <taxon>Chrysomeloidea</taxon>
        <taxon>Chrysomelidae</taxon>
        <taxon>Bruchinae</taxon>
        <taxon>Bruchini</taxon>
        <taxon>Acanthoscelides</taxon>
    </lineage>
</organism>
<keyword evidence="3" id="KW-1185">Reference proteome</keyword>